<feature type="transmembrane region" description="Helical" evidence="1">
    <location>
        <begin position="286"/>
        <end position="306"/>
    </location>
</feature>
<comment type="caution">
    <text evidence="2">The sequence shown here is derived from an EMBL/GenBank/DDBJ whole genome shotgun (WGS) entry which is preliminary data.</text>
</comment>
<organism evidence="2 3">
    <name type="scientific">Ophiocordyceps sinensis</name>
    <dbReference type="NCBI Taxonomy" id="72228"/>
    <lineage>
        <taxon>Eukaryota</taxon>
        <taxon>Fungi</taxon>
        <taxon>Dikarya</taxon>
        <taxon>Ascomycota</taxon>
        <taxon>Pezizomycotina</taxon>
        <taxon>Sordariomycetes</taxon>
        <taxon>Hypocreomycetidae</taxon>
        <taxon>Hypocreales</taxon>
        <taxon>Ophiocordycipitaceae</taxon>
        <taxon>Ophiocordyceps</taxon>
    </lineage>
</organism>
<gene>
    <name evidence="2" type="ORF">G6O67_003402</name>
</gene>
<dbReference type="OrthoDB" id="3177213at2759"/>
<feature type="transmembrane region" description="Helical" evidence="1">
    <location>
        <begin position="253"/>
        <end position="274"/>
    </location>
</feature>
<dbReference type="Proteomes" id="UP000557566">
    <property type="component" value="Unassembled WGS sequence"/>
</dbReference>
<reference evidence="2 3" key="1">
    <citation type="journal article" date="2020" name="Genome Biol. Evol.">
        <title>A new high-quality draft genome assembly of the Chinese cordyceps Ophiocordyceps sinensis.</title>
        <authorList>
            <person name="Shu R."/>
            <person name="Zhang J."/>
            <person name="Meng Q."/>
            <person name="Zhang H."/>
            <person name="Zhou G."/>
            <person name="Li M."/>
            <person name="Wu P."/>
            <person name="Zhao Y."/>
            <person name="Chen C."/>
            <person name="Qin Q."/>
        </authorList>
    </citation>
    <scope>NUCLEOTIDE SEQUENCE [LARGE SCALE GENOMIC DNA]</scope>
    <source>
        <strain evidence="2 3">IOZ07</strain>
    </source>
</reference>
<feature type="transmembrane region" description="Helical" evidence="1">
    <location>
        <begin position="535"/>
        <end position="555"/>
    </location>
</feature>
<accession>A0A8H4PWD6</accession>
<dbReference type="PANTHER" id="PTHR42101">
    <property type="entry name" value="CHROMOSOME 16, WHOLE GENOME SHOTGUN SEQUENCE"/>
    <property type="match status" value="1"/>
</dbReference>
<evidence type="ECO:0000313" key="2">
    <source>
        <dbReference type="EMBL" id="KAF4511621.1"/>
    </source>
</evidence>
<feature type="transmembrane region" description="Helical" evidence="1">
    <location>
        <begin position="326"/>
        <end position="345"/>
    </location>
</feature>
<dbReference type="AlphaFoldDB" id="A0A8H4PWD6"/>
<feature type="transmembrane region" description="Helical" evidence="1">
    <location>
        <begin position="502"/>
        <end position="523"/>
    </location>
</feature>
<feature type="transmembrane region" description="Helical" evidence="1">
    <location>
        <begin position="154"/>
        <end position="175"/>
    </location>
</feature>
<evidence type="ECO:0000313" key="3">
    <source>
        <dbReference type="Proteomes" id="UP000557566"/>
    </source>
</evidence>
<feature type="transmembrane region" description="Helical" evidence="1">
    <location>
        <begin position="123"/>
        <end position="142"/>
    </location>
</feature>
<protein>
    <recommendedName>
        <fullName evidence="4">Low temperature requirement A</fullName>
    </recommendedName>
</protein>
<evidence type="ECO:0000256" key="1">
    <source>
        <dbReference type="SAM" id="Phobius"/>
    </source>
</evidence>
<dbReference type="PANTHER" id="PTHR42101:SF1">
    <property type="entry name" value="LOW TEMPERATURE REQUIREMENT A"/>
    <property type="match status" value="1"/>
</dbReference>
<name>A0A8H4PWD6_9HYPO</name>
<proteinExistence type="predicted"/>
<keyword evidence="1" id="KW-1133">Transmembrane helix</keyword>
<feature type="transmembrane region" description="Helical" evidence="1">
    <location>
        <begin position="218"/>
        <end position="241"/>
    </location>
</feature>
<evidence type="ECO:0008006" key="4">
    <source>
        <dbReference type="Google" id="ProtNLM"/>
    </source>
</evidence>
<keyword evidence="1" id="KW-0472">Membrane</keyword>
<keyword evidence="1" id="KW-0812">Transmembrane</keyword>
<feature type="transmembrane region" description="Helical" evidence="1">
    <location>
        <begin position="567"/>
        <end position="587"/>
    </location>
</feature>
<keyword evidence="3" id="KW-1185">Reference proteome</keyword>
<dbReference type="EMBL" id="JAAVMX010000003">
    <property type="protein sequence ID" value="KAF4511621.1"/>
    <property type="molecule type" value="Genomic_DNA"/>
</dbReference>
<sequence length="601" mass="67961">MAEHHHPPAEKLRFLSSPLVRRDADGDVPTYESYRKHHACKHHRDGLDDELPRLETHEGPTLLEIFFDLFFAANYNAFSETQRVTNHARFKAYVGYFCLLWLTWFLVTLYDVRYVTDSIFSRLTRAVHLGVLVGFVVVAPKFDPSVQHSDTMRAMSLILAVSRACLAVEYGATLWHLRHFKRARPPIYAQMGLHVVSSLVYLGVAFCFRNDQRNGVYMLWYFFSGAEALGSLLISNLSPVVSFTKTHLMKRMALLTVMIMGDGIIQLAKEVVIIVRNPDAWDSTTIGLVTAATATIFFLFLIYFDWMRSGYYLPALRQQLWAGLHLPLHLALVLHLQSFTQWLIWSTIWKQVRRLTDFTDPSEDDFLLNTTSVAVRDSINASVQAFLRDYPPKTLGMVETINDALGNLTTIADAFWPSLAEYSKTGNLEGSISDPSNAQGFVTFVDAVLYLVTTLGNVLFQAFGIEIQGELTAQKSRAQEKLQGGALQFKVHEKTWGRCRLVFAYGYIAAGSTIALMATLAVVARTAPFKTWPIVRFALVYLLALGTCLTALLWYDEEKSEAFLAGPWVLPTITSVWSLVLIVTHVNGERGRRMAKRFNFR</sequence>
<feature type="transmembrane region" description="Helical" evidence="1">
    <location>
        <begin position="187"/>
        <end position="206"/>
    </location>
</feature>
<feature type="transmembrane region" description="Helical" evidence="1">
    <location>
        <begin position="93"/>
        <end position="111"/>
    </location>
</feature>